<dbReference type="GO" id="GO:0000976">
    <property type="term" value="F:transcription cis-regulatory region binding"/>
    <property type="evidence" value="ECO:0007669"/>
    <property type="project" value="TreeGrafter"/>
</dbReference>
<dbReference type="SUPFAM" id="SSF46689">
    <property type="entry name" value="Homeodomain-like"/>
    <property type="match status" value="1"/>
</dbReference>
<evidence type="ECO:0000259" key="5">
    <source>
        <dbReference type="PROSITE" id="PS50977"/>
    </source>
</evidence>
<evidence type="ECO:0000256" key="3">
    <source>
        <dbReference type="ARBA" id="ARBA00023163"/>
    </source>
</evidence>
<dbReference type="Pfam" id="PF00440">
    <property type="entry name" value="TetR_N"/>
    <property type="match status" value="1"/>
</dbReference>
<reference evidence="6 7" key="2">
    <citation type="submission" date="2020-06" db="EMBL/GenBank/DDBJ databases">
        <title>Antribacter stalactiti gen. nov., sp. nov., a new member of the family Nacardiaceae isolated from a cave.</title>
        <authorList>
            <person name="Kim I.S."/>
        </authorList>
    </citation>
    <scope>NUCLEOTIDE SEQUENCE [LARGE SCALE GENOMIC DNA]</scope>
    <source>
        <strain evidence="6 7">YC2-7</strain>
    </source>
</reference>
<dbReference type="GO" id="GO:0003700">
    <property type="term" value="F:DNA-binding transcription factor activity"/>
    <property type="evidence" value="ECO:0007669"/>
    <property type="project" value="TreeGrafter"/>
</dbReference>
<dbReference type="PROSITE" id="PS50977">
    <property type="entry name" value="HTH_TETR_2"/>
    <property type="match status" value="1"/>
</dbReference>
<feature type="DNA-binding region" description="H-T-H motif" evidence="4">
    <location>
        <begin position="37"/>
        <end position="56"/>
    </location>
</feature>
<accession>A0A848K7S4</accession>
<gene>
    <name evidence="6" type="ORF">FGL95_00065</name>
</gene>
<dbReference type="InterPro" id="IPR050109">
    <property type="entry name" value="HTH-type_TetR-like_transc_reg"/>
</dbReference>
<keyword evidence="2 4" id="KW-0238">DNA-binding</keyword>
<evidence type="ECO:0000313" key="7">
    <source>
        <dbReference type="Proteomes" id="UP000535543"/>
    </source>
</evidence>
<dbReference type="Proteomes" id="UP000535543">
    <property type="component" value="Unassembled WGS sequence"/>
</dbReference>
<dbReference type="InterPro" id="IPR001387">
    <property type="entry name" value="Cro/C1-type_HTH"/>
</dbReference>
<dbReference type="RefSeq" id="WP_169584148.1">
    <property type="nucleotide sequence ID" value="NZ_VCQU01000001.1"/>
</dbReference>
<dbReference type="Gene3D" id="1.10.357.10">
    <property type="entry name" value="Tetracycline Repressor, domain 2"/>
    <property type="match status" value="1"/>
</dbReference>
<dbReference type="PANTHER" id="PTHR30055">
    <property type="entry name" value="HTH-TYPE TRANSCRIPTIONAL REGULATOR RUTR"/>
    <property type="match status" value="1"/>
</dbReference>
<comment type="caution">
    <text evidence="6">The sequence shown here is derived from an EMBL/GenBank/DDBJ whole genome shotgun (WGS) entry which is preliminary data.</text>
</comment>
<evidence type="ECO:0000256" key="2">
    <source>
        <dbReference type="ARBA" id="ARBA00023125"/>
    </source>
</evidence>
<reference evidence="6 7" key="1">
    <citation type="submission" date="2019-05" db="EMBL/GenBank/DDBJ databases">
        <authorList>
            <person name="Lee S.D."/>
        </authorList>
    </citation>
    <scope>NUCLEOTIDE SEQUENCE [LARGE SCALE GENOMIC DNA]</scope>
    <source>
        <strain evidence="6 7">YC2-7</strain>
    </source>
</reference>
<proteinExistence type="predicted"/>
<organism evidence="6 7">
    <name type="scientific">Antrihabitans stalactiti</name>
    <dbReference type="NCBI Taxonomy" id="2584121"/>
    <lineage>
        <taxon>Bacteria</taxon>
        <taxon>Bacillati</taxon>
        <taxon>Actinomycetota</taxon>
        <taxon>Actinomycetes</taxon>
        <taxon>Mycobacteriales</taxon>
        <taxon>Nocardiaceae</taxon>
        <taxon>Antrihabitans</taxon>
    </lineage>
</organism>
<dbReference type="EMBL" id="VCQU01000001">
    <property type="protein sequence ID" value="NMN93428.1"/>
    <property type="molecule type" value="Genomic_DNA"/>
</dbReference>
<keyword evidence="1" id="KW-0805">Transcription regulation</keyword>
<dbReference type="InterPro" id="IPR001647">
    <property type="entry name" value="HTH_TetR"/>
</dbReference>
<dbReference type="InterPro" id="IPR009057">
    <property type="entry name" value="Homeodomain-like_sf"/>
</dbReference>
<evidence type="ECO:0000256" key="4">
    <source>
        <dbReference type="PROSITE-ProRule" id="PRU00335"/>
    </source>
</evidence>
<protein>
    <submittedName>
        <fullName evidence="6">TetR/AcrR family transcriptional regulator</fullName>
    </submittedName>
</protein>
<name>A0A848K7S4_9NOCA</name>
<dbReference type="AlphaFoldDB" id="A0A848K7S4"/>
<feature type="domain" description="HTH tetR-type" evidence="5">
    <location>
        <begin position="14"/>
        <end position="74"/>
    </location>
</feature>
<evidence type="ECO:0000313" key="6">
    <source>
        <dbReference type="EMBL" id="NMN93428.1"/>
    </source>
</evidence>
<evidence type="ECO:0000256" key="1">
    <source>
        <dbReference type="ARBA" id="ARBA00023015"/>
    </source>
</evidence>
<dbReference type="PANTHER" id="PTHR30055:SF234">
    <property type="entry name" value="HTH-TYPE TRANSCRIPTIONAL REGULATOR BETI"/>
    <property type="match status" value="1"/>
</dbReference>
<dbReference type="CDD" id="cd00093">
    <property type="entry name" value="HTH_XRE"/>
    <property type="match status" value="1"/>
</dbReference>
<sequence length="186" mass="19828">MAQADWLTGGNRRALAVERIYSVTADLVSRAGFDAVSIDDVAERAGCSRATVYRYVGGKSGLRTGVLTRSSARIAEAVQREIGELQGSERVVAAITESLRAVRADAVASKFLAEAAPDEIRRFLAGSPQLAQTATVLTGLDTAQPLAAQWTVRVVLSLLIWPADSPATERQLIEQFVAPAFASGER</sequence>
<keyword evidence="3" id="KW-0804">Transcription</keyword>
<keyword evidence="7" id="KW-1185">Reference proteome</keyword>